<sequence length="871" mass="95582">MEEPIKARDNKVQERDVEHQQACEETSSLGKGDILQLEHTDPVLNAKMHLVNNAIDEASSKICIQSPFKQIRKTSNPNKLFVLNGFGYAVDSLILLIQSIIAGQAALEFNPSYPNGLTIAAYVGMLTGALFWGLTADIMGRKIAFNVSLIICSVFAIVAGASPNWEVLGLFVCLSAFGGGGNLVLDTAVFLEYLPSYRQWMLTLMAAWWGIGQLIAGFFAWAFIPNFSCTDPSVDPTAPPCTRANNQGWRYVWYSSGALVFVMSILRITIIRLKETPKFLVGEGKDAECVETLQSIAKQYNRPCSITLELMQECGTIERAAGREGKSKWGIGEVGIHLRGLYSTKRIGISTSLIWLSWTLIGLAYPLYNVFLPAYLASRGAAFGQPSPYITWRNYTLVNFSGIWGPVLAGWMCGTKLGRKYTMVIGALVTMAFFFAYTQVQTATQNVAFTCIINFCLNIYYGTLYAYTPEVLPSAHRGTGNGIAIGWNRIMGILSAVIATVADTGTAVPIYICAALSDVNGFGSTIASLMMPVRTLSQHMSDVGQKVEPSFHRRKYNRDLEDSSNRQRRRQPAMDYTYFGAPQQPYNQFLGMNQHAFAHTGLDPDTTRSTEPLDAVLFPTSYDAFGYTNGLPTPHHGSPENAAAHTPMAVGSVDSGLGADLEDGRMSRTRSSSEEKDNLTPAQSRRKAQNRAAQRAFRERKERHVKELETKLSALESSTHSLQSDNERLKAALQRARTENEILRATSGHSPSAASRPISASYPSPGAHLLLEEDEKDDDYNVQSLTNGSVVNTADREHSPRKAKGKEVPAAQAWDLIQSHELVKQGLVDVADVCGRLKGSAKCDGHGPVFEESAIWQAVEESRRCGGDELI</sequence>
<dbReference type="Pfam" id="PF08601">
    <property type="entry name" value="PAP1"/>
    <property type="match status" value="1"/>
</dbReference>
<gene>
    <name evidence="11" type="ORF">DDE83_005595</name>
</gene>
<dbReference type="InterPro" id="IPR011701">
    <property type="entry name" value="MFS"/>
</dbReference>
<dbReference type="AlphaFoldDB" id="A0A364N1E9"/>
<dbReference type="EMBL" id="QGDH01000077">
    <property type="protein sequence ID" value="RAR09224.1"/>
    <property type="molecule type" value="Genomic_DNA"/>
</dbReference>
<dbReference type="GO" id="GO:0022857">
    <property type="term" value="F:transmembrane transporter activity"/>
    <property type="evidence" value="ECO:0007669"/>
    <property type="project" value="InterPro"/>
</dbReference>
<feature type="compositionally biased region" description="Basic and acidic residues" evidence="7">
    <location>
        <begin position="662"/>
        <end position="678"/>
    </location>
</feature>
<dbReference type="Gene3D" id="1.20.1250.20">
    <property type="entry name" value="MFS general substrate transporter like domains"/>
    <property type="match status" value="1"/>
</dbReference>
<dbReference type="GO" id="GO:0033554">
    <property type="term" value="P:cellular response to stress"/>
    <property type="evidence" value="ECO:0007669"/>
    <property type="project" value="UniProtKB-ARBA"/>
</dbReference>
<keyword evidence="5 8" id="KW-1133">Transmembrane helix</keyword>
<dbReference type="FunFam" id="1.20.1250.20:FF:000171">
    <property type="entry name" value="MFS general substrate transporter"/>
    <property type="match status" value="1"/>
</dbReference>
<dbReference type="PROSITE" id="PS50217">
    <property type="entry name" value="BZIP"/>
    <property type="match status" value="1"/>
</dbReference>
<dbReference type="InterPro" id="IPR023167">
    <property type="entry name" value="Yap1_redox_dom_sf"/>
</dbReference>
<comment type="similarity">
    <text evidence="2">Belongs to the major facilitator superfamily.</text>
</comment>
<dbReference type="Proteomes" id="UP000249619">
    <property type="component" value="Unassembled WGS sequence"/>
</dbReference>
<dbReference type="Pfam" id="PF00170">
    <property type="entry name" value="bZIP_1"/>
    <property type="match status" value="1"/>
</dbReference>
<keyword evidence="12" id="KW-1185">Reference proteome</keyword>
<dbReference type="PANTHER" id="PTHR23511">
    <property type="entry name" value="SYNAPTIC VESICLE GLYCOPROTEIN 2"/>
    <property type="match status" value="1"/>
</dbReference>
<name>A0A364N1E9_STELY</name>
<evidence type="ECO:0000313" key="11">
    <source>
        <dbReference type="EMBL" id="RAR09224.1"/>
    </source>
</evidence>
<dbReference type="InterPro" id="IPR013910">
    <property type="entry name" value="TF_PAP1"/>
</dbReference>
<feature type="transmembrane region" description="Helical" evidence="8">
    <location>
        <begin position="396"/>
        <end position="414"/>
    </location>
</feature>
<feature type="transmembrane region" description="Helical" evidence="8">
    <location>
        <begin position="421"/>
        <end position="440"/>
    </location>
</feature>
<keyword evidence="4 8" id="KW-0812">Transmembrane</keyword>
<evidence type="ECO:0000256" key="7">
    <source>
        <dbReference type="SAM" id="MobiDB-lite"/>
    </source>
</evidence>
<organism evidence="11 12">
    <name type="scientific">Stemphylium lycopersici</name>
    <name type="common">Tomato gray leaf spot disease fungus</name>
    <name type="synonym">Thyrospora lycopersici</name>
    <dbReference type="NCBI Taxonomy" id="183478"/>
    <lineage>
        <taxon>Eukaryota</taxon>
        <taxon>Fungi</taxon>
        <taxon>Dikarya</taxon>
        <taxon>Ascomycota</taxon>
        <taxon>Pezizomycotina</taxon>
        <taxon>Dothideomycetes</taxon>
        <taxon>Pleosporomycetidae</taxon>
        <taxon>Pleosporales</taxon>
        <taxon>Pleosporineae</taxon>
        <taxon>Pleosporaceae</taxon>
        <taxon>Stemphylium</taxon>
    </lineage>
</organism>
<feature type="transmembrane region" description="Helical" evidence="8">
    <location>
        <begin position="202"/>
        <end position="224"/>
    </location>
</feature>
<feature type="transmembrane region" description="Helical" evidence="8">
    <location>
        <begin position="479"/>
        <end position="502"/>
    </location>
</feature>
<feature type="region of interest" description="Disordered" evidence="7">
    <location>
        <begin position="650"/>
        <end position="704"/>
    </location>
</feature>
<evidence type="ECO:0000259" key="9">
    <source>
        <dbReference type="PROSITE" id="PS50217"/>
    </source>
</evidence>
<dbReference type="Gene3D" id="1.20.5.170">
    <property type="match status" value="1"/>
</dbReference>
<dbReference type="Gene3D" id="1.10.238.100">
    <property type="entry name" value="YAP1 redox domain. Chain B"/>
    <property type="match status" value="1"/>
</dbReference>
<evidence type="ECO:0000256" key="2">
    <source>
        <dbReference type="ARBA" id="ARBA00008335"/>
    </source>
</evidence>
<dbReference type="InterPro" id="IPR046347">
    <property type="entry name" value="bZIP_sf"/>
</dbReference>
<keyword evidence="6 8" id="KW-0472">Membrane</keyword>
<evidence type="ECO:0000256" key="8">
    <source>
        <dbReference type="SAM" id="Phobius"/>
    </source>
</evidence>
<protein>
    <submittedName>
        <fullName evidence="11">Membrane transporter</fullName>
    </submittedName>
</protein>
<dbReference type="SUPFAM" id="SSF103473">
    <property type="entry name" value="MFS general substrate transporter"/>
    <property type="match status" value="1"/>
</dbReference>
<dbReference type="PANTHER" id="PTHR23511:SF4">
    <property type="entry name" value="MAJOR FACILITATOR SUPERFAMILY (MFS) PROFILE DOMAIN-CONTAINING PROTEIN"/>
    <property type="match status" value="1"/>
</dbReference>
<dbReference type="CDD" id="cd17316">
    <property type="entry name" value="MFS_SV2_like"/>
    <property type="match status" value="1"/>
</dbReference>
<evidence type="ECO:0000256" key="4">
    <source>
        <dbReference type="ARBA" id="ARBA00022692"/>
    </source>
</evidence>
<reference evidence="12" key="1">
    <citation type="submission" date="2018-05" db="EMBL/GenBank/DDBJ databases">
        <title>Draft genome sequence of Stemphylium lycopersici strain CIDEFI 213.</title>
        <authorList>
            <person name="Medina R."/>
            <person name="Franco M.E.E."/>
            <person name="Lucentini C.G."/>
            <person name="Saparrat M.C.N."/>
            <person name="Balatti P.A."/>
        </authorList>
    </citation>
    <scope>NUCLEOTIDE SEQUENCE [LARGE SCALE GENOMIC DNA]</scope>
    <source>
        <strain evidence="12">CIDEFI 213</strain>
    </source>
</reference>
<dbReference type="SMART" id="SM00338">
    <property type="entry name" value="BRLZ"/>
    <property type="match status" value="1"/>
</dbReference>
<dbReference type="InterPro" id="IPR020846">
    <property type="entry name" value="MFS_dom"/>
</dbReference>
<dbReference type="InterPro" id="IPR004827">
    <property type="entry name" value="bZIP"/>
</dbReference>
<comment type="caution">
    <text evidence="11">The sequence shown here is derived from an EMBL/GenBank/DDBJ whole genome shotgun (WGS) entry which is preliminary data.</text>
</comment>
<comment type="subcellular location">
    <subcellularLocation>
        <location evidence="1">Membrane</location>
        <topology evidence="1">Multi-pass membrane protein</topology>
    </subcellularLocation>
</comment>
<feature type="transmembrane region" description="Helical" evidence="8">
    <location>
        <begin position="167"/>
        <end position="190"/>
    </location>
</feature>
<evidence type="ECO:0000259" key="10">
    <source>
        <dbReference type="PROSITE" id="PS50850"/>
    </source>
</evidence>
<evidence type="ECO:0000256" key="6">
    <source>
        <dbReference type="ARBA" id="ARBA00023136"/>
    </source>
</evidence>
<feature type="transmembrane region" description="Helical" evidence="8">
    <location>
        <begin position="353"/>
        <end position="376"/>
    </location>
</feature>
<dbReference type="SUPFAM" id="SSF111430">
    <property type="entry name" value="YAP1 redox domain"/>
    <property type="match status" value="1"/>
</dbReference>
<feature type="transmembrane region" description="Helical" evidence="8">
    <location>
        <begin position="143"/>
        <end position="161"/>
    </location>
</feature>
<feature type="transmembrane region" description="Helical" evidence="8">
    <location>
        <begin position="446"/>
        <end position="467"/>
    </location>
</feature>
<feature type="domain" description="BZIP" evidence="9">
    <location>
        <begin position="680"/>
        <end position="743"/>
    </location>
</feature>
<proteinExistence type="inferred from homology"/>
<dbReference type="GO" id="GO:0016020">
    <property type="term" value="C:membrane"/>
    <property type="evidence" value="ECO:0007669"/>
    <property type="project" value="UniProtKB-SubCell"/>
</dbReference>
<feature type="region of interest" description="Disordered" evidence="7">
    <location>
        <begin position="547"/>
        <end position="571"/>
    </location>
</feature>
<feature type="transmembrane region" description="Helical" evidence="8">
    <location>
        <begin position="251"/>
        <end position="270"/>
    </location>
</feature>
<evidence type="ECO:0000256" key="3">
    <source>
        <dbReference type="ARBA" id="ARBA00022448"/>
    </source>
</evidence>
<keyword evidence="3" id="KW-0813">Transport</keyword>
<feature type="domain" description="Major facilitator superfamily (MFS) profile" evidence="10">
    <location>
        <begin position="77"/>
        <end position="535"/>
    </location>
</feature>
<dbReference type="Pfam" id="PF07690">
    <property type="entry name" value="MFS_1"/>
    <property type="match status" value="1"/>
</dbReference>
<evidence type="ECO:0000256" key="1">
    <source>
        <dbReference type="ARBA" id="ARBA00004141"/>
    </source>
</evidence>
<dbReference type="InterPro" id="IPR036259">
    <property type="entry name" value="MFS_trans_sf"/>
</dbReference>
<evidence type="ECO:0000256" key="5">
    <source>
        <dbReference type="ARBA" id="ARBA00022989"/>
    </source>
</evidence>
<feature type="transmembrane region" description="Helical" evidence="8">
    <location>
        <begin position="80"/>
        <end position="107"/>
    </location>
</feature>
<dbReference type="GO" id="GO:0003700">
    <property type="term" value="F:DNA-binding transcription factor activity"/>
    <property type="evidence" value="ECO:0007669"/>
    <property type="project" value="InterPro"/>
</dbReference>
<evidence type="ECO:0000313" key="12">
    <source>
        <dbReference type="Proteomes" id="UP000249619"/>
    </source>
</evidence>
<dbReference type="PROSITE" id="PS50850">
    <property type="entry name" value="MFS"/>
    <property type="match status" value="1"/>
</dbReference>
<dbReference type="SUPFAM" id="SSF57959">
    <property type="entry name" value="Leucine zipper domain"/>
    <property type="match status" value="1"/>
</dbReference>
<dbReference type="CDD" id="cd14688">
    <property type="entry name" value="bZIP_YAP"/>
    <property type="match status" value="1"/>
</dbReference>
<feature type="transmembrane region" description="Helical" evidence="8">
    <location>
        <begin position="119"/>
        <end position="136"/>
    </location>
</feature>
<dbReference type="PROSITE" id="PS00036">
    <property type="entry name" value="BZIP_BASIC"/>
    <property type="match status" value="1"/>
</dbReference>
<accession>A0A364N1E9</accession>